<name>A0AAW1H6P9_SAPOF</name>
<keyword evidence="2" id="KW-1185">Reference proteome</keyword>
<accession>A0AAW1H6P9</accession>
<reference evidence="1" key="1">
    <citation type="submission" date="2024-03" db="EMBL/GenBank/DDBJ databases">
        <title>WGS assembly of Saponaria officinalis var. Norfolk2.</title>
        <authorList>
            <person name="Jenkins J."/>
            <person name="Shu S."/>
            <person name="Grimwood J."/>
            <person name="Barry K."/>
            <person name="Goodstein D."/>
            <person name="Schmutz J."/>
            <person name="Leebens-Mack J."/>
            <person name="Osbourn A."/>
        </authorList>
    </citation>
    <scope>NUCLEOTIDE SEQUENCE [LARGE SCALE GENOMIC DNA]</scope>
    <source>
        <strain evidence="1">JIC</strain>
    </source>
</reference>
<dbReference type="Proteomes" id="UP001443914">
    <property type="component" value="Unassembled WGS sequence"/>
</dbReference>
<gene>
    <name evidence="1" type="ORF">RND81_13G180800</name>
</gene>
<dbReference type="PANTHER" id="PTHR35324:SF7">
    <property type="match status" value="1"/>
</dbReference>
<dbReference type="EMBL" id="JBDFQZ010000013">
    <property type="protein sequence ID" value="KAK9670145.1"/>
    <property type="molecule type" value="Genomic_DNA"/>
</dbReference>
<dbReference type="PANTHER" id="PTHR35324">
    <property type="entry name" value="BNAA08G03750D PROTEIN"/>
    <property type="match status" value="1"/>
</dbReference>
<comment type="caution">
    <text evidence="1">The sequence shown here is derived from an EMBL/GenBank/DDBJ whole genome shotgun (WGS) entry which is preliminary data.</text>
</comment>
<organism evidence="1 2">
    <name type="scientific">Saponaria officinalis</name>
    <name type="common">Common soapwort</name>
    <name type="synonym">Lychnis saponaria</name>
    <dbReference type="NCBI Taxonomy" id="3572"/>
    <lineage>
        <taxon>Eukaryota</taxon>
        <taxon>Viridiplantae</taxon>
        <taxon>Streptophyta</taxon>
        <taxon>Embryophyta</taxon>
        <taxon>Tracheophyta</taxon>
        <taxon>Spermatophyta</taxon>
        <taxon>Magnoliopsida</taxon>
        <taxon>eudicotyledons</taxon>
        <taxon>Gunneridae</taxon>
        <taxon>Pentapetalae</taxon>
        <taxon>Caryophyllales</taxon>
        <taxon>Caryophyllaceae</taxon>
        <taxon>Caryophylleae</taxon>
        <taxon>Saponaria</taxon>
    </lineage>
</organism>
<protein>
    <submittedName>
        <fullName evidence="1">Uncharacterized protein</fullName>
    </submittedName>
</protein>
<dbReference type="AlphaFoldDB" id="A0AAW1H6P9"/>
<proteinExistence type="predicted"/>
<sequence length="91" mass="10253">MSENIQSMKISENVVDNVATEDRQQPPVSTQLRLVSSKSLEKEVVLRRIRHQKCMNKVKNMFSSVLSFNSSGASNVMEHKLVELGDVFSCP</sequence>
<evidence type="ECO:0000313" key="1">
    <source>
        <dbReference type="EMBL" id="KAK9670145.1"/>
    </source>
</evidence>
<evidence type="ECO:0000313" key="2">
    <source>
        <dbReference type="Proteomes" id="UP001443914"/>
    </source>
</evidence>